<evidence type="ECO:0000313" key="2">
    <source>
        <dbReference type="Proteomes" id="UP000814140"/>
    </source>
</evidence>
<accession>A0ACB8SJ39</accession>
<evidence type="ECO:0000313" key="1">
    <source>
        <dbReference type="EMBL" id="KAI0055801.1"/>
    </source>
</evidence>
<reference evidence="1" key="2">
    <citation type="journal article" date="2022" name="New Phytol.">
        <title>Evolutionary transition to the ectomycorrhizal habit in the genomes of a hyperdiverse lineage of mushroom-forming fungi.</title>
        <authorList>
            <person name="Looney B."/>
            <person name="Miyauchi S."/>
            <person name="Morin E."/>
            <person name="Drula E."/>
            <person name="Courty P.E."/>
            <person name="Kohler A."/>
            <person name="Kuo A."/>
            <person name="LaButti K."/>
            <person name="Pangilinan J."/>
            <person name="Lipzen A."/>
            <person name="Riley R."/>
            <person name="Andreopoulos W."/>
            <person name="He G."/>
            <person name="Johnson J."/>
            <person name="Nolan M."/>
            <person name="Tritt A."/>
            <person name="Barry K.W."/>
            <person name="Grigoriev I.V."/>
            <person name="Nagy L.G."/>
            <person name="Hibbett D."/>
            <person name="Henrissat B."/>
            <person name="Matheny P.B."/>
            <person name="Labbe J."/>
            <person name="Martin F.M."/>
        </authorList>
    </citation>
    <scope>NUCLEOTIDE SEQUENCE</scope>
    <source>
        <strain evidence="1">HHB10654</strain>
    </source>
</reference>
<proteinExistence type="predicted"/>
<name>A0ACB8SJ39_9AGAM</name>
<keyword evidence="2" id="KW-1185">Reference proteome</keyword>
<dbReference type="EMBL" id="MU277279">
    <property type="protein sequence ID" value="KAI0055801.1"/>
    <property type="molecule type" value="Genomic_DNA"/>
</dbReference>
<comment type="caution">
    <text evidence="1">The sequence shown here is derived from an EMBL/GenBank/DDBJ whole genome shotgun (WGS) entry which is preliminary data.</text>
</comment>
<protein>
    <submittedName>
        <fullName evidence="1">Uncharacterized protein</fullName>
    </submittedName>
</protein>
<sequence length="172" mass="18328">MLNFFRAGPYFTPIFSHAGGASHTPASARDASISSEIGQDDVFVSSETATTTFTIKSEPLSASPSPPPTPTPLGAQFYCELPTDPRFASAGPLNNVRTLQEELSRIGSEGCIGPEGSVGLRFTDGGELEESHGREVEGDQPSMEANEDVGEAAAIEESRLENDETRIRESIH</sequence>
<reference evidence="1" key="1">
    <citation type="submission" date="2021-03" db="EMBL/GenBank/DDBJ databases">
        <authorList>
            <consortium name="DOE Joint Genome Institute"/>
            <person name="Ahrendt S."/>
            <person name="Looney B.P."/>
            <person name="Miyauchi S."/>
            <person name="Morin E."/>
            <person name="Drula E."/>
            <person name="Courty P.E."/>
            <person name="Chicoki N."/>
            <person name="Fauchery L."/>
            <person name="Kohler A."/>
            <person name="Kuo A."/>
            <person name="Labutti K."/>
            <person name="Pangilinan J."/>
            <person name="Lipzen A."/>
            <person name="Riley R."/>
            <person name="Andreopoulos W."/>
            <person name="He G."/>
            <person name="Johnson J."/>
            <person name="Barry K.W."/>
            <person name="Grigoriev I.V."/>
            <person name="Nagy L."/>
            <person name="Hibbett D."/>
            <person name="Henrissat B."/>
            <person name="Matheny P.B."/>
            <person name="Labbe J."/>
            <person name="Martin F."/>
        </authorList>
    </citation>
    <scope>NUCLEOTIDE SEQUENCE</scope>
    <source>
        <strain evidence="1">HHB10654</strain>
    </source>
</reference>
<gene>
    <name evidence="1" type="ORF">BV25DRAFT_1921535</name>
</gene>
<organism evidence="1 2">
    <name type="scientific">Artomyces pyxidatus</name>
    <dbReference type="NCBI Taxonomy" id="48021"/>
    <lineage>
        <taxon>Eukaryota</taxon>
        <taxon>Fungi</taxon>
        <taxon>Dikarya</taxon>
        <taxon>Basidiomycota</taxon>
        <taxon>Agaricomycotina</taxon>
        <taxon>Agaricomycetes</taxon>
        <taxon>Russulales</taxon>
        <taxon>Auriscalpiaceae</taxon>
        <taxon>Artomyces</taxon>
    </lineage>
</organism>
<dbReference type="Proteomes" id="UP000814140">
    <property type="component" value="Unassembled WGS sequence"/>
</dbReference>